<dbReference type="EMBL" id="JAPQKO010000003">
    <property type="protein sequence ID" value="KAJ5173275.1"/>
    <property type="molecule type" value="Genomic_DNA"/>
</dbReference>
<evidence type="ECO:0000313" key="3">
    <source>
        <dbReference type="Proteomes" id="UP001146351"/>
    </source>
</evidence>
<comment type="caution">
    <text evidence="2">The sequence shown here is derived from an EMBL/GenBank/DDBJ whole genome shotgun (WGS) entry which is preliminary data.</text>
</comment>
<feature type="chain" id="PRO_5040945767" evidence="1">
    <location>
        <begin position="20"/>
        <end position="255"/>
    </location>
</feature>
<keyword evidence="3" id="KW-1185">Reference proteome</keyword>
<feature type="signal peptide" evidence="1">
    <location>
        <begin position="1"/>
        <end position="19"/>
    </location>
</feature>
<proteinExistence type="predicted"/>
<evidence type="ECO:0000256" key="1">
    <source>
        <dbReference type="SAM" id="SignalP"/>
    </source>
</evidence>
<reference evidence="2" key="1">
    <citation type="submission" date="2022-11" db="EMBL/GenBank/DDBJ databases">
        <authorList>
            <person name="Petersen C."/>
        </authorList>
    </citation>
    <scope>NUCLEOTIDE SEQUENCE</scope>
    <source>
        <strain evidence="2">IBT 21917</strain>
    </source>
</reference>
<protein>
    <submittedName>
        <fullName evidence="2">Cell surface spherulin 4-like protein</fullName>
    </submittedName>
</protein>
<keyword evidence="1" id="KW-0732">Signal</keyword>
<gene>
    <name evidence="2" type="ORF">N7492_005868</name>
</gene>
<name>A0A9W9LSC5_9EURO</name>
<dbReference type="PANTHER" id="PTHR35040:SF9">
    <property type="entry name" value="4-LIKE CELL SURFACE PROTEIN, PUTATIVE (AFU_ORTHOLOGUE AFUA_4G14080)-RELATED"/>
    <property type="match status" value="1"/>
</dbReference>
<organism evidence="2 3">
    <name type="scientific">Penicillium capsulatum</name>
    <dbReference type="NCBI Taxonomy" id="69766"/>
    <lineage>
        <taxon>Eukaryota</taxon>
        <taxon>Fungi</taxon>
        <taxon>Dikarya</taxon>
        <taxon>Ascomycota</taxon>
        <taxon>Pezizomycotina</taxon>
        <taxon>Eurotiomycetes</taxon>
        <taxon>Eurotiomycetidae</taxon>
        <taxon>Eurotiales</taxon>
        <taxon>Aspergillaceae</taxon>
        <taxon>Penicillium</taxon>
    </lineage>
</organism>
<dbReference type="PANTHER" id="PTHR35040">
    <property type="match status" value="1"/>
</dbReference>
<dbReference type="AlphaFoldDB" id="A0A9W9LSC5"/>
<sequence>MRAASILMSLALTVAPVFAETAILLPLYTGTDKWPDVYKTIKSHSDISFHIIVNPNSGPGDDVYPDNDYFTGVEILNGYENVKLIGYVRTGYGGRDISEVNQDVASYSTWASKGTKNTTLDGIFFDEVPNANEDDQISYMQEVAKFAKSKDLSSVVFNPGTVLEPGSEHGYYKEATMIVEFENSAYKWGDFSPKSLSQNYRSSQAVIAYGVTSDDEYRSIVHDAQAEGLGAVYLTPGDDYMSPGTVSNVAAAFNS</sequence>
<reference evidence="2" key="2">
    <citation type="journal article" date="2023" name="IMA Fungus">
        <title>Comparative genomic study of the Penicillium genus elucidates a diverse pangenome and 15 lateral gene transfer events.</title>
        <authorList>
            <person name="Petersen C."/>
            <person name="Sorensen T."/>
            <person name="Nielsen M.R."/>
            <person name="Sondergaard T.E."/>
            <person name="Sorensen J.L."/>
            <person name="Fitzpatrick D.A."/>
            <person name="Frisvad J.C."/>
            <person name="Nielsen K.L."/>
        </authorList>
    </citation>
    <scope>NUCLEOTIDE SEQUENCE</scope>
    <source>
        <strain evidence="2">IBT 21917</strain>
    </source>
</reference>
<dbReference type="OrthoDB" id="5342184at2759"/>
<evidence type="ECO:0000313" key="2">
    <source>
        <dbReference type="EMBL" id="KAJ5173275.1"/>
    </source>
</evidence>
<dbReference type="Pfam" id="PF12138">
    <property type="entry name" value="Spherulin4"/>
    <property type="match status" value="1"/>
</dbReference>
<accession>A0A9W9LSC5</accession>
<dbReference type="InterPro" id="IPR021986">
    <property type="entry name" value="Spherulin4"/>
</dbReference>
<dbReference type="Proteomes" id="UP001146351">
    <property type="component" value="Unassembled WGS sequence"/>
</dbReference>